<reference evidence="1" key="1">
    <citation type="journal article" date="2013" name="ISME J.">
        <title>Previously unknown and highly divergent ssDNA viruses populate the oceans.</title>
        <authorList>
            <person name="Labonte J.M."/>
            <person name="Suttle C.A."/>
        </authorList>
    </citation>
    <scope>NUCLEOTIDE SEQUENCE</scope>
</reference>
<proteinExistence type="predicted"/>
<name>S4TEI2_9VIRU</name>
<evidence type="ECO:0000313" key="1">
    <source>
        <dbReference type="EMBL" id="AGA18329.1"/>
    </source>
</evidence>
<organism evidence="1">
    <name type="scientific">uncultured marine virus</name>
    <dbReference type="NCBI Taxonomy" id="186617"/>
    <lineage>
        <taxon>Viruses</taxon>
        <taxon>environmental samples</taxon>
    </lineage>
</organism>
<accession>S4TEI2</accession>
<sequence length="352" mass="38075">MHERLEAGSLNLLATYVATLRMAQKIMTVNFGGQLGVVSDYVINNSGNYNSTVTKRYLNIPKLLAKVDRKNHRHFDNKGYLLNYAVSITQMGPGYRSIYSGAANNWVTKNAGRKWHAARMADFAKMGVGVKDLGEYNRTIRPYLDYAHSAGTEVTLTDHDDDAITGGEWTYTKVAAPSGINAIDTNDSGAGPQADEYNLVLTGVHGGQTNSSGRDRYTHVSMVKSYIQSRRTRDEAIGSADPGEHTVQDPSPLLEFMQDSVAAGQKTEILESMQDEGAPYPGALSTPAAALMQLGQTETTTNYRRDGVIVNAPGGLVEIRAQTNGDWAPGGTLAVVGPRYLIEVIGVTRAEG</sequence>
<protein>
    <submittedName>
        <fullName evidence="1">Uncharacterized protein</fullName>
    </submittedName>
</protein>
<dbReference type="EMBL" id="JX904284">
    <property type="protein sequence ID" value="AGA18329.1"/>
    <property type="molecule type" value="Genomic_DNA"/>
</dbReference>